<evidence type="ECO:0000259" key="2">
    <source>
        <dbReference type="Pfam" id="PF19701"/>
    </source>
</evidence>
<accession>A0ABS2MTU2</accession>
<keyword evidence="1" id="KW-0812">Transmembrane</keyword>
<dbReference type="EMBL" id="JAFBDT010000031">
    <property type="protein sequence ID" value="MBM7562800.1"/>
    <property type="molecule type" value="Genomic_DNA"/>
</dbReference>
<keyword evidence="1" id="KW-1133">Transmembrane helix</keyword>
<organism evidence="3 4">
    <name type="scientific">Fusibacter tunisiensis</name>
    <dbReference type="NCBI Taxonomy" id="1008308"/>
    <lineage>
        <taxon>Bacteria</taxon>
        <taxon>Bacillati</taxon>
        <taxon>Bacillota</taxon>
        <taxon>Clostridia</taxon>
        <taxon>Eubacteriales</taxon>
        <taxon>Eubacteriales Family XII. Incertae Sedis</taxon>
        <taxon>Fusibacter</taxon>
    </lineage>
</organism>
<dbReference type="RefSeq" id="WP_204665226.1">
    <property type="nucleotide sequence ID" value="NZ_JAFBDT010000031.1"/>
</dbReference>
<evidence type="ECO:0000256" key="1">
    <source>
        <dbReference type="SAM" id="Phobius"/>
    </source>
</evidence>
<sequence length="58" mass="6653">MLIKIILTAILLIGVINPSLSIRLFEFWKLGRGEVTEKTLKATRIMSVLAIVIVWWML</sequence>
<dbReference type="Pfam" id="PF19701">
    <property type="entry name" value="DUF6199"/>
    <property type="match status" value="1"/>
</dbReference>
<protein>
    <recommendedName>
        <fullName evidence="2">DUF6199 domain-containing protein</fullName>
    </recommendedName>
</protein>
<reference evidence="3 4" key="1">
    <citation type="submission" date="2021-01" db="EMBL/GenBank/DDBJ databases">
        <title>Genomic Encyclopedia of Type Strains, Phase IV (KMG-IV): sequencing the most valuable type-strain genomes for metagenomic binning, comparative biology and taxonomic classification.</title>
        <authorList>
            <person name="Goeker M."/>
        </authorList>
    </citation>
    <scope>NUCLEOTIDE SEQUENCE [LARGE SCALE GENOMIC DNA]</scope>
    <source>
        <strain evidence="3 4">DSM 24436</strain>
    </source>
</reference>
<comment type="caution">
    <text evidence="3">The sequence shown here is derived from an EMBL/GenBank/DDBJ whole genome shotgun (WGS) entry which is preliminary data.</text>
</comment>
<gene>
    <name evidence="3" type="ORF">JOC49_002361</name>
</gene>
<feature type="domain" description="DUF6199" evidence="2">
    <location>
        <begin position="4"/>
        <end position="58"/>
    </location>
</feature>
<keyword evidence="4" id="KW-1185">Reference proteome</keyword>
<dbReference type="Proteomes" id="UP000767854">
    <property type="component" value="Unassembled WGS sequence"/>
</dbReference>
<proteinExistence type="predicted"/>
<keyword evidence="1" id="KW-0472">Membrane</keyword>
<evidence type="ECO:0000313" key="4">
    <source>
        <dbReference type="Proteomes" id="UP000767854"/>
    </source>
</evidence>
<dbReference type="InterPro" id="IPR045679">
    <property type="entry name" value="DUF6199"/>
</dbReference>
<feature type="transmembrane region" description="Helical" evidence="1">
    <location>
        <begin position="40"/>
        <end position="57"/>
    </location>
</feature>
<name>A0ABS2MTU2_9FIRM</name>
<evidence type="ECO:0000313" key="3">
    <source>
        <dbReference type="EMBL" id="MBM7562800.1"/>
    </source>
</evidence>